<reference evidence="2" key="1">
    <citation type="journal article" date="2011" name="PLoS Genet.">
        <title>Genomic analysis of the necrotrophic fungal pathogens Sclerotinia sclerotiorum and Botrytis cinerea.</title>
        <authorList>
            <person name="Amselem J."/>
            <person name="Cuomo C.A."/>
            <person name="van Kan J.A."/>
            <person name="Viaud M."/>
            <person name="Benito E.P."/>
            <person name="Couloux A."/>
            <person name="Coutinho P.M."/>
            <person name="de Vries R.P."/>
            <person name="Dyer P.S."/>
            <person name="Fillinger S."/>
            <person name="Fournier E."/>
            <person name="Gout L."/>
            <person name="Hahn M."/>
            <person name="Kohn L."/>
            <person name="Lapalu N."/>
            <person name="Plummer K.M."/>
            <person name="Pradier J.M."/>
            <person name="Quevillon E."/>
            <person name="Sharon A."/>
            <person name="Simon A."/>
            <person name="ten Have A."/>
            <person name="Tudzynski B."/>
            <person name="Tudzynski P."/>
            <person name="Wincker P."/>
            <person name="Andrew M."/>
            <person name="Anthouard V."/>
            <person name="Beever R.E."/>
            <person name="Beffa R."/>
            <person name="Benoit I."/>
            <person name="Bouzid O."/>
            <person name="Brault B."/>
            <person name="Chen Z."/>
            <person name="Choquer M."/>
            <person name="Collemare J."/>
            <person name="Cotton P."/>
            <person name="Danchin E.G."/>
            <person name="Da Silva C."/>
            <person name="Gautier A."/>
            <person name="Giraud C."/>
            <person name="Giraud T."/>
            <person name="Gonzalez C."/>
            <person name="Grossetete S."/>
            <person name="Guldener U."/>
            <person name="Henrissat B."/>
            <person name="Howlett B.J."/>
            <person name="Kodira C."/>
            <person name="Kretschmer M."/>
            <person name="Lappartient A."/>
            <person name="Leroch M."/>
            <person name="Levis C."/>
            <person name="Mauceli E."/>
            <person name="Neuveglise C."/>
            <person name="Oeser B."/>
            <person name="Pearson M."/>
            <person name="Poulain J."/>
            <person name="Poussereau N."/>
            <person name="Quesneville H."/>
            <person name="Rascle C."/>
            <person name="Schumacher J."/>
            <person name="Segurens B."/>
            <person name="Sexton A."/>
            <person name="Silva E."/>
            <person name="Sirven C."/>
            <person name="Soanes D.M."/>
            <person name="Talbot N.J."/>
            <person name="Templeton M."/>
            <person name="Yandava C."/>
            <person name="Yarden O."/>
            <person name="Zeng Q."/>
            <person name="Rollins J.A."/>
            <person name="Lebrun M.H."/>
            <person name="Dickman M."/>
        </authorList>
    </citation>
    <scope>NUCLEOTIDE SEQUENCE [LARGE SCALE GENOMIC DNA]</scope>
    <source>
        <strain evidence="2">ATCC 18683 / 1980 / Ss-1</strain>
    </source>
</reference>
<dbReference type="Proteomes" id="UP000001312">
    <property type="component" value="Unassembled WGS sequence"/>
</dbReference>
<name>A7F5P4_SCLS1</name>
<protein>
    <submittedName>
        <fullName evidence="1">Uncharacterized protein</fullName>
    </submittedName>
</protein>
<keyword evidence="2" id="KW-1185">Reference proteome</keyword>
<dbReference type="GeneID" id="5482179"/>
<dbReference type="InParanoid" id="A7F5P4"/>
<dbReference type="KEGG" id="ssl:SS1G_12922"/>
<dbReference type="AlphaFoldDB" id="A7F5P4"/>
<dbReference type="RefSeq" id="XP_001586344.1">
    <property type="nucleotide sequence ID" value="XM_001586294.1"/>
</dbReference>
<sequence>MTAKRASLGSGPVVSDGDMGMPVEFELFKRT</sequence>
<organism evidence="1 2">
    <name type="scientific">Sclerotinia sclerotiorum (strain ATCC 18683 / 1980 / Ss-1)</name>
    <name type="common">White mold</name>
    <name type="synonym">Whetzelinia sclerotiorum</name>
    <dbReference type="NCBI Taxonomy" id="665079"/>
    <lineage>
        <taxon>Eukaryota</taxon>
        <taxon>Fungi</taxon>
        <taxon>Dikarya</taxon>
        <taxon>Ascomycota</taxon>
        <taxon>Pezizomycotina</taxon>
        <taxon>Leotiomycetes</taxon>
        <taxon>Helotiales</taxon>
        <taxon>Sclerotiniaceae</taxon>
        <taxon>Sclerotinia</taxon>
    </lineage>
</organism>
<proteinExistence type="predicted"/>
<evidence type="ECO:0000313" key="1">
    <source>
        <dbReference type="EMBL" id="EDN98065.1"/>
    </source>
</evidence>
<gene>
    <name evidence="1" type="ORF">SS1G_12922</name>
</gene>
<evidence type="ECO:0000313" key="2">
    <source>
        <dbReference type="Proteomes" id="UP000001312"/>
    </source>
</evidence>
<accession>A7F5P4</accession>
<dbReference type="EMBL" id="CH476642">
    <property type="protein sequence ID" value="EDN98065.1"/>
    <property type="molecule type" value="Genomic_DNA"/>
</dbReference>